<feature type="binding site" description="in other chain" evidence="8">
    <location>
        <position position="119"/>
    </location>
    <ligand>
        <name>deamido-NAD(+)</name>
        <dbReference type="ChEBI" id="CHEBI:58437"/>
        <note>ligand shared between two neighboring subunits</note>
    </ligand>
</feature>
<feature type="binding site" evidence="8">
    <location>
        <position position="42"/>
    </location>
    <ligand>
        <name>Mg(2+)</name>
        <dbReference type="ChEBI" id="CHEBI:18420"/>
    </ligand>
</feature>
<dbReference type="GO" id="GO:0005737">
    <property type="term" value="C:cytoplasm"/>
    <property type="evidence" value="ECO:0007669"/>
    <property type="project" value="InterPro"/>
</dbReference>
<dbReference type="CDD" id="cd00553">
    <property type="entry name" value="NAD_synthase"/>
    <property type="match status" value="1"/>
</dbReference>
<dbReference type="InterPro" id="IPR014729">
    <property type="entry name" value="Rossmann-like_a/b/a_fold"/>
</dbReference>
<dbReference type="InterPro" id="IPR022926">
    <property type="entry name" value="NH(3)-dep_NAD(+)_synth"/>
</dbReference>
<feature type="binding site" description="in other chain" evidence="8">
    <location>
        <position position="152"/>
    </location>
    <ligand>
        <name>deamido-NAD(+)</name>
        <dbReference type="ChEBI" id="CHEBI:58437"/>
        <note>ligand shared between two neighboring subunits</note>
    </ligand>
</feature>
<comment type="caution">
    <text evidence="8">Lacks conserved residue(s) required for the propagation of feature annotation.</text>
</comment>
<dbReference type="OrthoDB" id="39312at2157"/>
<keyword evidence="4 8" id="KW-0547">Nucleotide-binding</keyword>
<feature type="binding site" evidence="8">
    <location>
        <position position="159"/>
    </location>
    <ligand>
        <name>deamido-NAD(+)</name>
        <dbReference type="ChEBI" id="CHEBI:58437"/>
        <note>ligand shared between two neighboring subunits</note>
    </ligand>
</feature>
<evidence type="ECO:0000313" key="12">
    <source>
        <dbReference type="EMBL" id="MBP1986649.1"/>
    </source>
</evidence>
<dbReference type="PANTHER" id="PTHR23090">
    <property type="entry name" value="NH 3 /GLUTAMINE-DEPENDENT NAD + SYNTHETASE"/>
    <property type="match status" value="1"/>
</dbReference>
<evidence type="ECO:0000256" key="2">
    <source>
        <dbReference type="ARBA" id="ARBA00022598"/>
    </source>
</evidence>
<proteinExistence type="inferred from homology"/>
<dbReference type="PANTHER" id="PTHR23090:SF9">
    <property type="entry name" value="GLUTAMINE-DEPENDENT NAD(+) SYNTHETASE"/>
    <property type="match status" value="1"/>
</dbReference>
<dbReference type="AlphaFoldDB" id="A0A8T4GUU6"/>
<evidence type="ECO:0000256" key="6">
    <source>
        <dbReference type="ARBA" id="ARBA00022842"/>
    </source>
</evidence>
<comment type="function">
    <text evidence="8">Catalyzes the ATP-dependent amidation of deamido-NAD to form NAD. Uses ammonia as a nitrogen source.</text>
</comment>
<dbReference type="RefSeq" id="WP_209490941.1">
    <property type="nucleotide sequence ID" value="NZ_JAGGLC010000002.1"/>
</dbReference>
<dbReference type="EMBL" id="JAGGLC010000002">
    <property type="protein sequence ID" value="MBP1986649.1"/>
    <property type="molecule type" value="Genomic_DNA"/>
</dbReference>
<accession>A0A8T4GUU6</accession>
<comment type="similarity">
    <text evidence="1 8 9">Belongs to the NAD synthetase family.</text>
</comment>
<keyword evidence="7 8" id="KW-0520">NAD</keyword>
<feature type="binding site" evidence="8">
    <location>
        <position position="168"/>
    </location>
    <ligand>
        <name>ATP</name>
        <dbReference type="ChEBI" id="CHEBI:30616"/>
    </ligand>
</feature>
<feature type="binding site" evidence="8">
    <location>
        <position position="144"/>
    </location>
    <ligand>
        <name>Mg(2+)</name>
        <dbReference type="ChEBI" id="CHEBI:18420"/>
    </ligand>
</feature>
<evidence type="ECO:0000256" key="3">
    <source>
        <dbReference type="ARBA" id="ARBA00022723"/>
    </source>
</evidence>
<keyword evidence="3 8" id="KW-0479">Metal-binding</keyword>
<sequence>MSGTPTHVDPTAAVEAAGSWLDDYLTDAGADGYVLGISGGLDSTVAAHLAVEYVGADQLTGIVMPGEPSDPEHMDDARQLCSDLGIDWYEVDISPFVSWVDDALPPDLGKKDLGNVRARARMVLWYAEANANDELVIGADNRSEFLLGYFTKYGDAATDVAPLGDLYKTEVVEIARELGVGEKFIEKTPTAGLWEGQTDVAEIGTTYDIVDAALNHLVDRDHSVGETVAATGIDEATVERLADLHRTSEHKRERPPTPGIRF</sequence>
<dbReference type="GO" id="GO:0046872">
    <property type="term" value="F:metal ion binding"/>
    <property type="evidence" value="ECO:0007669"/>
    <property type="project" value="UniProtKB-KW"/>
</dbReference>
<keyword evidence="6 8" id="KW-0460">Magnesium</keyword>
<feature type="binding site" evidence="8">
    <location>
        <position position="190"/>
    </location>
    <ligand>
        <name>ATP</name>
        <dbReference type="ChEBI" id="CHEBI:30616"/>
    </ligand>
</feature>
<dbReference type="GO" id="GO:0005524">
    <property type="term" value="F:ATP binding"/>
    <property type="evidence" value="ECO:0007669"/>
    <property type="project" value="UniProtKB-UniRule"/>
</dbReference>
<evidence type="ECO:0000256" key="7">
    <source>
        <dbReference type="ARBA" id="ARBA00023027"/>
    </source>
</evidence>
<dbReference type="NCBIfam" id="NF010587">
    <property type="entry name" value="PRK13980.1"/>
    <property type="match status" value="1"/>
</dbReference>
<evidence type="ECO:0000313" key="13">
    <source>
        <dbReference type="Proteomes" id="UP000823736"/>
    </source>
</evidence>
<evidence type="ECO:0000259" key="11">
    <source>
        <dbReference type="Pfam" id="PF02540"/>
    </source>
</evidence>
<feature type="binding site" description="in other chain" evidence="8">
    <location>
        <begin position="250"/>
        <end position="251"/>
    </location>
    <ligand>
        <name>deamido-NAD(+)</name>
        <dbReference type="ChEBI" id="CHEBI:58437"/>
        <note>ligand shared between two neighboring subunits</note>
    </ligand>
</feature>
<dbReference type="FunFam" id="3.40.50.620:FF:000106">
    <property type="entry name" value="Glutamine-dependent NAD(+) synthetase"/>
    <property type="match status" value="1"/>
</dbReference>
<evidence type="ECO:0000256" key="5">
    <source>
        <dbReference type="ARBA" id="ARBA00022840"/>
    </source>
</evidence>
<feature type="domain" description="NAD/GMP synthase" evidence="11">
    <location>
        <begin position="15"/>
        <end position="255"/>
    </location>
</feature>
<name>A0A8T4GUU6_9EURY</name>
<dbReference type="GO" id="GO:0004359">
    <property type="term" value="F:glutaminase activity"/>
    <property type="evidence" value="ECO:0007669"/>
    <property type="project" value="InterPro"/>
</dbReference>
<dbReference type="InterPro" id="IPR003694">
    <property type="entry name" value="NAD_synthase"/>
</dbReference>
<feature type="binding site" evidence="8">
    <location>
        <begin position="36"/>
        <end position="43"/>
    </location>
    <ligand>
        <name>ATP</name>
        <dbReference type="ChEBI" id="CHEBI:30616"/>
    </ligand>
</feature>
<dbReference type="Gene3D" id="3.40.50.620">
    <property type="entry name" value="HUPs"/>
    <property type="match status" value="1"/>
</dbReference>
<evidence type="ECO:0000256" key="1">
    <source>
        <dbReference type="ARBA" id="ARBA00005859"/>
    </source>
</evidence>
<keyword evidence="13" id="KW-1185">Reference proteome</keyword>
<protein>
    <recommendedName>
        <fullName evidence="8 10">NH(3)-dependent NAD(+) synthetase</fullName>
        <ecNumber evidence="8 10">6.3.1.5</ecNumber>
    </recommendedName>
</protein>
<comment type="subunit">
    <text evidence="8">Homodimer.</text>
</comment>
<reference evidence="12" key="1">
    <citation type="submission" date="2021-03" db="EMBL/GenBank/DDBJ databases">
        <title>Genomic Encyclopedia of Type Strains, Phase IV (KMG-IV): sequencing the most valuable type-strain genomes for metagenomic binning, comparative biology and taxonomic classification.</title>
        <authorList>
            <person name="Goeker M."/>
        </authorList>
    </citation>
    <scope>NUCLEOTIDE SEQUENCE</scope>
    <source>
        <strain evidence="12">DSM 26232</strain>
    </source>
</reference>
<dbReference type="GO" id="GO:0008795">
    <property type="term" value="F:NAD+ synthase activity"/>
    <property type="evidence" value="ECO:0007669"/>
    <property type="project" value="UniProtKB-UniRule"/>
</dbReference>
<organism evidence="12 13">
    <name type="scientific">Halolamina salifodinae</name>
    <dbReference type="NCBI Taxonomy" id="1202767"/>
    <lineage>
        <taxon>Archaea</taxon>
        <taxon>Methanobacteriati</taxon>
        <taxon>Methanobacteriota</taxon>
        <taxon>Stenosarchaea group</taxon>
        <taxon>Halobacteria</taxon>
        <taxon>Halobacteriales</taxon>
        <taxon>Haloferacaceae</taxon>
    </lineage>
</organism>
<comment type="catalytic activity">
    <reaction evidence="8 10">
        <text>deamido-NAD(+) + NH4(+) + ATP = AMP + diphosphate + NAD(+) + H(+)</text>
        <dbReference type="Rhea" id="RHEA:21188"/>
        <dbReference type="ChEBI" id="CHEBI:15378"/>
        <dbReference type="ChEBI" id="CHEBI:28938"/>
        <dbReference type="ChEBI" id="CHEBI:30616"/>
        <dbReference type="ChEBI" id="CHEBI:33019"/>
        <dbReference type="ChEBI" id="CHEBI:57540"/>
        <dbReference type="ChEBI" id="CHEBI:58437"/>
        <dbReference type="ChEBI" id="CHEBI:456215"/>
        <dbReference type="EC" id="6.3.1.5"/>
    </reaction>
</comment>
<keyword evidence="5 8" id="KW-0067">ATP-binding</keyword>
<evidence type="ECO:0000256" key="4">
    <source>
        <dbReference type="ARBA" id="ARBA00022741"/>
    </source>
</evidence>
<dbReference type="InterPro" id="IPR022310">
    <property type="entry name" value="NAD/GMP_synthase"/>
</dbReference>
<keyword evidence="2 8" id="KW-0436">Ligase</keyword>
<evidence type="ECO:0000256" key="10">
    <source>
        <dbReference type="RuleBase" id="RU003812"/>
    </source>
</evidence>
<evidence type="ECO:0000256" key="8">
    <source>
        <dbReference type="HAMAP-Rule" id="MF_00193"/>
    </source>
</evidence>
<comment type="caution">
    <text evidence="12">The sequence shown here is derived from an EMBL/GenBank/DDBJ whole genome shotgun (WGS) entry which is preliminary data.</text>
</comment>
<dbReference type="Pfam" id="PF02540">
    <property type="entry name" value="NAD_synthase"/>
    <property type="match status" value="1"/>
</dbReference>
<dbReference type="Proteomes" id="UP000823736">
    <property type="component" value="Unassembled WGS sequence"/>
</dbReference>
<dbReference type="HAMAP" id="MF_00193">
    <property type="entry name" value="NadE_ammonia_dep"/>
    <property type="match status" value="1"/>
</dbReference>
<evidence type="ECO:0000256" key="9">
    <source>
        <dbReference type="RuleBase" id="RU003811"/>
    </source>
</evidence>
<dbReference type="GO" id="GO:0009435">
    <property type="term" value="P:NAD+ biosynthetic process"/>
    <property type="evidence" value="ECO:0007669"/>
    <property type="project" value="UniProtKB-UniRule"/>
</dbReference>
<dbReference type="SUPFAM" id="SSF52402">
    <property type="entry name" value="Adenine nucleotide alpha hydrolases-like"/>
    <property type="match status" value="1"/>
</dbReference>
<gene>
    <name evidence="8" type="primary">nadE</name>
    <name evidence="12" type="ORF">J2753_001143</name>
</gene>
<dbReference type="GO" id="GO:0003952">
    <property type="term" value="F:NAD+ synthase (glutamine-hydrolyzing) activity"/>
    <property type="evidence" value="ECO:0007669"/>
    <property type="project" value="InterPro"/>
</dbReference>
<comment type="pathway">
    <text evidence="8">Cofactor biosynthesis; NAD(+) biosynthesis; NAD(+) from deamido-NAD(+) (ammonia route): step 1/1.</text>
</comment>
<dbReference type="NCBIfam" id="TIGR00552">
    <property type="entry name" value="nadE"/>
    <property type="match status" value="1"/>
</dbReference>
<dbReference type="EC" id="6.3.1.5" evidence="8 10"/>